<feature type="domain" description="HTH crp-type" evidence="5">
    <location>
        <begin position="152"/>
        <end position="220"/>
    </location>
</feature>
<dbReference type="InterPro" id="IPR018490">
    <property type="entry name" value="cNMP-bd_dom_sf"/>
</dbReference>
<organism evidence="6 8">
    <name type="scientific">Treponema socranskii subsp. socranskii VPI DR56BR1116 = ATCC 35536</name>
    <dbReference type="NCBI Taxonomy" id="1125725"/>
    <lineage>
        <taxon>Bacteria</taxon>
        <taxon>Pseudomonadati</taxon>
        <taxon>Spirochaetota</taxon>
        <taxon>Spirochaetia</taxon>
        <taxon>Spirochaetales</taxon>
        <taxon>Treponemataceae</taxon>
        <taxon>Treponema</taxon>
    </lineage>
</organism>
<dbReference type="GO" id="GO:0003677">
    <property type="term" value="F:DNA binding"/>
    <property type="evidence" value="ECO:0007669"/>
    <property type="project" value="UniProtKB-KW"/>
</dbReference>
<evidence type="ECO:0000256" key="3">
    <source>
        <dbReference type="ARBA" id="ARBA00023163"/>
    </source>
</evidence>
<evidence type="ECO:0000256" key="2">
    <source>
        <dbReference type="ARBA" id="ARBA00023125"/>
    </source>
</evidence>
<proteinExistence type="predicted"/>
<sequence length="224" mass="25205">MDTAMLRSLKIFNGMDEKETARAAEALGVCERAYKKGQIIFHAGKTTDRMGMVLSGSVIIENNDVWGNRTILGYIGKGQFFGETYALLENTALLVDACANEDSRIVFFKIGAVRRLAASGEPWLVKLLSNLLMISVRKNIALSERSFHTARKTSRAKLLSYLNFISLKKKSTEFDIPFDRQQLADYLNLERTALSKELGKMQNDGLITFRKNHFVLNKTKSQGK</sequence>
<keyword evidence="9" id="KW-1185">Reference proteome</keyword>
<feature type="domain" description="Cyclic nucleotide-binding" evidence="4">
    <location>
        <begin position="11"/>
        <end position="116"/>
    </location>
</feature>
<dbReference type="InterPro" id="IPR000595">
    <property type="entry name" value="cNMP-bd_dom"/>
</dbReference>
<dbReference type="Gene3D" id="2.60.120.10">
    <property type="entry name" value="Jelly Rolls"/>
    <property type="match status" value="1"/>
</dbReference>
<dbReference type="STRING" id="1125725.HMPREF1325_1941"/>
<dbReference type="Pfam" id="PF13545">
    <property type="entry name" value="HTH_Crp_2"/>
    <property type="match status" value="1"/>
</dbReference>
<dbReference type="Proteomes" id="UP000016646">
    <property type="component" value="Unassembled WGS sequence"/>
</dbReference>
<dbReference type="PROSITE" id="PS51063">
    <property type="entry name" value="HTH_CRP_2"/>
    <property type="match status" value="1"/>
</dbReference>
<dbReference type="AlphaFoldDB" id="U2LK85"/>
<evidence type="ECO:0000313" key="9">
    <source>
        <dbReference type="Proteomes" id="UP000016646"/>
    </source>
</evidence>
<evidence type="ECO:0000256" key="1">
    <source>
        <dbReference type="ARBA" id="ARBA00023015"/>
    </source>
</evidence>
<dbReference type="SMART" id="SM00419">
    <property type="entry name" value="HTH_CRP"/>
    <property type="match status" value="1"/>
</dbReference>
<protein>
    <submittedName>
        <fullName evidence="6">Cyclic nucleotide-binding domain protein</fullName>
    </submittedName>
</protein>
<comment type="caution">
    <text evidence="6">The sequence shown here is derived from an EMBL/GenBank/DDBJ whole genome shotgun (WGS) entry which is preliminary data.</text>
</comment>
<dbReference type="SMART" id="SM00100">
    <property type="entry name" value="cNMP"/>
    <property type="match status" value="1"/>
</dbReference>
<dbReference type="InterPro" id="IPR036390">
    <property type="entry name" value="WH_DNA-bd_sf"/>
</dbReference>
<dbReference type="SUPFAM" id="SSF51206">
    <property type="entry name" value="cAMP-binding domain-like"/>
    <property type="match status" value="1"/>
</dbReference>
<dbReference type="GO" id="GO:0006355">
    <property type="term" value="P:regulation of DNA-templated transcription"/>
    <property type="evidence" value="ECO:0007669"/>
    <property type="project" value="InterPro"/>
</dbReference>
<dbReference type="OrthoDB" id="9774616at2"/>
<accession>U2LK85</accession>
<dbReference type="PATRIC" id="fig|1125725.3.peg.753"/>
<evidence type="ECO:0000313" key="6">
    <source>
        <dbReference type="EMBL" id="ERF61267.1"/>
    </source>
</evidence>
<evidence type="ECO:0000313" key="8">
    <source>
        <dbReference type="Proteomes" id="UP000016412"/>
    </source>
</evidence>
<dbReference type="Proteomes" id="UP000016412">
    <property type="component" value="Unassembled WGS sequence"/>
</dbReference>
<evidence type="ECO:0000313" key="7">
    <source>
        <dbReference type="EMBL" id="ERK04656.1"/>
    </source>
</evidence>
<dbReference type="eggNOG" id="COG0664">
    <property type="taxonomic scope" value="Bacteria"/>
</dbReference>
<dbReference type="SUPFAM" id="SSF46785">
    <property type="entry name" value="Winged helix' DNA-binding domain"/>
    <property type="match status" value="1"/>
</dbReference>
<keyword evidence="3" id="KW-0804">Transcription</keyword>
<gene>
    <name evidence="7" type="ORF">HMPREF0860_1319</name>
    <name evidence="6" type="ORF">HMPREF1325_1941</name>
</gene>
<dbReference type="PROSITE" id="PS50042">
    <property type="entry name" value="CNMP_BINDING_3"/>
    <property type="match status" value="1"/>
</dbReference>
<dbReference type="EMBL" id="AUZJ01000014">
    <property type="protein sequence ID" value="ERF61267.1"/>
    <property type="molecule type" value="Genomic_DNA"/>
</dbReference>
<dbReference type="InterPro" id="IPR012318">
    <property type="entry name" value="HTH_CRP"/>
</dbReference>
<keyword evidence="2" id="KW-0238">DNA-binding</keyword>
<reference evidence="8 9" key="1">
    <citation type="submission" date="2013-08" db="EMBL/GenBank/DDBJ databases">
        <authorList>
            <person name="Durkin A.S."/>
            <person name="Haft D.R."/>
            <person name="McCorrison J."/>
            <person name="Torralba M."/>
            <person name="Gillis M."/>
            <person name="Haft D.H."/>
            <person name="Methe B."/>
            <person name="Sutton G."/>
            <person name="Nelson K.E."/>
        </authorList>
    </citation>
    <scope>NUCLEOTIDE SEQUENCE [LARGE SCALE GENOMIC DNA]</scope>
    <source>
        <strain evidence="7 9">ATCC 35536</strain>
        <strain evidence="6 8">VPI DR56BR1116</strain>
    </source>
</reference>
<dbReference type="EMBL" id="AVQI01000016">
    <property type="protein sequence ID" value="ERK04656.1"/>
    <property type="molecule type" value="Genomic_DNA"/>
</dbReference>
<dbReference type="CDD" id="cd00038">
    <property type="entry name" value="CAP_ED"/>
    <property type="match status" value="1"/>
</dbReference>
<keyword evidence="1" id="KW-0805">Transcription regulation</keyword>
<name>U2LK85_TRESO</name>
<dbReference type="InterPro" id="IPR014710">
    <property type="entry name" value="RmlC-like_jellyroll"/>
</dbReference>
<evidence type="ECO:0000259" key="4">
    <source>
        <dbReference type="PROSITE" id="PS50042"/>
    </source>
</evidence>
<evidence type="ECO:0000259" key="5">
    <source>
        <dbReference type="PROSITE" id="PS51063"/>
    </source>
</evidence>
<dbReference type="RefSeq" id="WP_021329811.1">
    <property type="nucleotide sequence ID" value="NZ_AUZJ01000014.1"/>
</dbReference>
<dbReference type="Pfam" id="PF00027">
    <property type="entry name" value="cNMP_binding"/>
    <property type="match status" value="1"/>
</dbReference>